<dbReference type="RefSeq" id="WP_347323121.1">
    <property type="nucleotide sequence ID" value="NZ_JBCGUH010000001.1"/>
</dbReference>
<dbReference type="InterPro" id="IPR005135">
    <property type="entry name" value="Endo/exonuclease/phosphatase"/>
</dbReference>
<protein>
    <submittedName>
        <fullName evidence="2">Endonuclease/exonuclease/phosphatase family protein</fullName>
    </submittedName>
</protein>
<dbReference type="EMBL" id="JBHUEH010000032">
    <property type="protein sequence ID" value="MFD1888402.1"/>
    <property type="molecule type" value="Genomic_DNA"/>
</dbReference>
<comment type="caution">
    <text evidence="2">The sequence shown here is derived from an EMBL/GenBank/DDBJ whole genome shotgun (WGS) entry which is preliminary data.</text>
</comment>
<gene>
    <name evidence="2" type="ORF">ACFSC9_23210</name>
</gene>
<dbReference type="Pfam" id="PF03372">
    <property type="entry name" value="Exo_endo_phos"/>
    <property type="match status" value="1"/>
</dbReference>
<keyword evidence="2" id="KW-0378">Hydrolase</keyword>
<evidence type="ECO:0000259" key="1">
    <source>
        <dbReference type="Pfam" id="PF03372"/>
    </source>
</evidence>
<feature type="domain" description="Endonuclease/exonuclease/phosphatase" evidence="1">
    <location>
        <begin position="43"/>
        <end position="265"/>
    </location>
</feature>
<evidence type="ECO:0000313" key="3">
    <source>
        <dbReference type="Proteomes" id="UP001597233"/>
    </source>
</evidence>
<reference evidence="3" key="1">
    <citation type="journal article" date="2019" name="Int. J. Syst. Evol. Microbiol.">
        <title>The Global Catalogue of Microorganisms (GCM) 10K type strain sequencing project: providing services to taxonomists for standard genome sequencing and annotation.</title>
        <authorList>
            <consortium name="The Broad Institute Genomics Platform"/>
            <consortium name="The Broad Institute Genome Sequencing Center for Infectious Disease"/>
            <person name="Wu L."/>
            <person name="Ma J."/>
        </authorList>
    </citation>
    <scope>NUCLEOTIDE SEQUENCE [LARGE SCALE GENOMIC DNA]</scope>
    <source>
        <strain evidence="3">CCUG 54950</strain>
    </source>
</reference>
<dbReference type="PANTHER" id="PTHR12121:SF36">
    <property type="entry name" value="ENDONUCLEASE_EXONUCLEASE_PHOSPHATASE DOMAIN-CONTAINING PROTEIN"/>
    <property type="match status" value="1"/>
</dbReference>
<dbReference type="GO" id="GO:0004519">
    <property type="term" value="F:endonuclease activity"/>
    <property type="evidence" value="ECO:0007669"/>
    <property type="project" value="UniProtKB-KW"/>
</dbReference>
<organism evidence="2 3">
    <name type="scientific">Paenibacillus wenxiniae</name>
    <dbReference type="NCBI Taxonomy" id="1636843"/>
    <lineage>
        <taxon>Bacteria</taxon>
        <taxon>Bacillati</taxon>
        <taxon>Bacillota</taxon>
        <taxon>Bacilli</taxon>
        <taxon>Bacillales</taxon>
        <taxon>Paenibacillaceae</taxon>
        <taxon>Paenibacillus</taxon>
    </lineage>
</organism>
<keyword evidence="3" id="KW-1185">Reference proteome</keyword>
<keyword evidence="2" id="KW-0540">Nuclease</keyword>
<evidence type="ECO:0000313" key="2">
    <source>
        <dbReference type="EMBL" id="MFD1888402.1"/>
    </source>
</evidence>
<dbReference type="InterPro" id="IPR050410">
    <property type="entry name" value="CCR4/nocturin_mRNA_transcr"/>
</dbReference>
<sequence>MLGSEHQLPQPIVKVMTFNLRTYTAYDAGNEWSQRAPWAAQTIIDQAPAIVGVQEAYRLMLDDLQSQLPDYAWIGEGRRGGSEDEHCAIFYRPEKLELLEQGQFWLSETPEIAGSLGWDSDYPRICTWGWFRHRVSDVVIRVYNVHFDHMGEQARMEGAKLVVAMMKQHAATEPNSAGILMGDMNGTPSEPPLLYLNGQLPDQGELPGLQNVYDKLEGEYGRTFHDFEGGVDGEPIDYILVESMWQVRSAAIDRCHFNGKYPSDHYPVIAELELRPDGDAQEQ</sequence>
<accession>A0ABW4RPZ5</accession>
<dbReference type="PANTHER" id="PTHR12121">
    <property type="entry name" value="CARBON CATABOLITE REPRESSOR PROTEIN 4"/>
    <property type="match status" value="1"/>
</dbReference>
<proteinExistence type="predicted"/>
<dbReference type="Proteomes" id="UP001597233">
    <property type="component" value="Unassembled WGS sequence"/>
</dbReference>
<dbReference type="Gene3D" id="3.60.10.10">
    <property type="entry name" value="Endonuclease/exonuclease/phosphatase"/>
    <property type="match status" value="1"/>
</dbReference>
<dbReference type="CDD" id="cd09083">
    <property type="entry name" value="EEP-1"/>
    <property type="match status" value="1"/>
</dbReference>
<dbReference type="SUPFAM" id="SSF56219">
    <property type="entry name" value="DNase I-like"/>
    <property type="match status" value="1"/>
</dbReference>
<name>A0ABW4RPZ5_9BACL</name>
<keyword evidence="2" id="KW-0255">Endonuclease</keyword>
<dbReference type="InterPro" id="IPR036691">
    <property type="entry name" value="Endo/exonu/phosph_ase_sf"/>
</dbReference>